<reference evidence="1 2" key="1">
    <citation type="journal article" date="2022" name="Nat. Ecol. Evol.">
        <title>A masculinizing supergene underlies an exaggerated male reproductive morph in a spider.</title>
        <authorList>
            <person name="Hendrickx F."/>
            <person name="De Corte Z."/>
            <person name="Sonet G."/>
            <person name="Van Belleghem S.M."/>
            <person name="Kostlbacher S."/>
            <person name="Vangestel C."/>
        </authorList>
    </citation>
    <scope>NUCLEOTIDE SEQUENCE [LARGE SCALE GENOMIC DNA]</scope>
    <source>
        <strain evidence="1">W744_W776</strain>
    </source>
</reference>
<dbReference type="EMBL" id="JAFNEN010000008">
    <property type="protein sequence ID" value="KAG8201096.1"/>
    <property type="molecule type" value="Genomic_DNA"/>
</dbReference>
<dbReference type="Proteomes" id="UP000827092">
    <property type="component" value="Unassembled WGS sequence"/>
</dbReference>
<name>A0AAV6VYA6_9ARAC</name>
<evidence type="ECO:0000313" key="1">
    <source>
        <dbReference type="EMBL" id="KAG8201096.1"/>
    </source>
</evidence>
<accession>A0AAV6VYA6</accession>
<comment type="caution">
    <text evidence="1">The sequence shown here is derived from an EMBL/GenBank/DDBJ whole genome shotgun (WGS) entry which is preliminary data.</text>
</comment>
<sequence length="69" mass="7730">MELSSEIMIDPTDSMKKSKNATFVPCPKNVSPTVLHRIHIKFQQYGCKGQQPADVASDLLNSYKFLNTS</sequence>
<organism evidence="1 2">
    <name type="scientific">Oedothorax gibbosus</name>
    <dbReference type="NCBI Taxonomy" id="931172"/>
    <lineage>
        <taxon>Eukaryota</taxon>
        <taxon>Metazoa</taxon>
        <taxon>Ecdysozoa</taxon>
        <taxon>Arthropoda</taxon>
        <taxon>Chelicerata</taxon>
        <taxon>Arachnida</taxon>
        <taxon>Araneae</taxon>
        <taxon>Araneomorphae</taxon>
        <taxon>Entelegynae</taxon>
        <taxon>Araneoidea</taxon>
        <taxon>Linyphiidae</taxon>
        <taxon>Erigoninae</taxon>
        <taxon>Oedothorax</taxon>
    </lineage>
</organism>
<dbReference type="AlphaFoldDB" id="A0AAV6VYA6"/>
<gene>
    <name evidence="1" type="ORF">JTE90_028766</name>
</gene>
<keyword evidence="2" id="KW-1185">Reference proteome</keyword>
<evidence type="ECO:0000313" key="2">
    <source>
        <dbReference type="Proteomes" id="UP000827092"/>
    </source>
</evidence>
<proteinExistence type="predicted"/>
<protein>
    <submittedName>
        <fullName evidence="1">Uncharacterized protein</fullName>
    </submittedName>
</protein>